<keyword evidence="1" id="KW-0732">Signal</keyword>
<evidence type="ECO:0000313" key="3">
    <source>
        <dbReference type="Proteomes" id="UP000190341"/>
    </source>
</evidence>
<feature type="chain" id="PRO_5012640111" evidence="1">
    <location>
        <begin position="42"/>
        <end position="334"/>
    </location>
</feature>
<protein>
    <submittedName>
        <fullName evidence="2">Uncharacterized conserved protein</fullName>
    </submittedName>
</protein>
<dbReference type="Proteomes" id="UP000190341">
    <property type="component" value="Unassembled WGS sequence"/>
</dbReference>
<evidence type="ECO:0000313" key="2">
    <source>
        <dbReference type="EMBL" id="SKC51675.1"/>
    </source>
</evidence>
<dbReference type="EMBL" id="FUZV01000001">
    <property type="protein sequence ID" value="SKC51675.1"/>
    <property type="molecule type" value="Genomic_DNA"/>
</dbReference>
<accession>A0A1T5JJU4</accession>
<dbReference type="InterPro" id="IPR025737">
    <property type="entry name" value="FApF"/>
</dbReference>
<proteinExistence type="predicted"/>
<keyword evidence="3" id="KW-1185">Reference proteome</keyword>
<organism evidence="2 3">
    <name type="scientific">Pseudoxanthomonas indica</name>
    <dbReference type="NCBI Taxonomy" id="428993"/>
    <lineage>
        <taxon>Bacteria</taxon>
        <taxon>Pseudomonadati</taxon>
        <taxon>Pseudomonadota</taxon>
        <taxon>Gammaproteobacteria</taxon>
        <taxon>Lysobacterales</taxon>
        <taxon>Lysobacteraceae</taxon>
        <taxon>Pseudoxanthomonas</taxon>
    </lineage>
</organism>
<evidence type="ECO:0000256" key="1">
    <source>
        <dbReference type="SAM" id="SignalP"/>
    </source>
</evidence>
<name>A0A1T5JJU4_9GAMM</name>
<feature type="signal peptide" evidence="1">
    <location>
        <begin position="1"/>
        <end position="41"/>
    </location>
</feature>
<dbReference type="RefSeq" id="WP_176140771.1">
    <property type="nucleotide sequence ID" value="NZ_BMCL01000003.1"/>
</dbReference>
<dbReference type="AlphaFoldDB" id="A0A1T5JJU4"/>
<dbReference type="STRING" id="428993.SAMN06296058_0847"/>
<reference evidence="2 3" key="1">
    <citation type="submission" date="2017-02" db="EMBL/GenBank/DDBJ databases">
        <authorList>
            <person name="Peterson S.W."/>
        </authorList>
    </citation>
    <scope>NUCLEOTIDE SEQUENCE [LARGE SCALE GENOMIC DNA]</scope>
    <source>
        <strain evidence="2 3">P15</strain>
    </source>
</reference>
<sequence length="334" mass="36536">MYQATQSLHCTRSHRMGRAASKHWTLGIAAAGLLFASQSNATEGALGRPITGMQITPYAGVIPPAPGLQWSVSYIYYDGEISASRPAPIAGQLGLGLEAEASLSMLTGVYIWPTKAGRWNFASMASLPYIDLGTQVDLQAGPLQRRVNQNTGNLYDFYFAPVLASFHIDQVRHLSFGVYIFAPTGNYDPNRIANAGLNVWTYSPTFAYTQLMQKGTLEFSVQAATDWYSKNDDTNYENGVVFRSEALLIKRTASGWGIGGVVGWIEQLEDDKGPLADRLNGFKGRSLGAGPVITYSKKWKGGEHVDLTFRYVSEFSVKNRFEGDPLSLSVGFGF</sequence>
<dbReference type="Pfam" id="PF13557">
    <property type="entry name" value="Phenol_MetA_deg"/>
    <property type="match status" value="1"/>
</dbReference>
<gene>
    <name evidence="2" type="ORF">SAMN06296058_0847</name>
</gene>